<dbReference type="KEGG" id="atw:C0099_10395"/>
<proteinExistence type="predicted"/>
<evidence type="ECO:0000313" key="1">
    <source>
        <dbReference type="EMBL" id="AUN95301.1"/>
    </source>
</evidence>
<evidence type="ECO:0000313" key="2">
    <source>
        <dbReference type="Proteomes" id="UP000242205"/>
    </source>
</evidence>
<gene>
    <name evidence="1" type="ORF">C0099_10395</name>
</gene>
<dbReference type="RefSeq" id="WP_102247350.1">
    <property type="nucleotide sequence ID" value="NZ_CP025682.1"/>
</dbReference>
<reference evidence="1 2" key="1">
    <citation type="submission" date="2018-01" db="EMBL/GenBank/DDBJ databases">
        <authorList>
            <person name="Fu G.-Y."/>
        </authorList>
    </citation>
    <scope>NUCLEOTIDE SEQUENCE [LARGE SCALE GENOMIC DNA]</scope>
    <source>
        <strain evidence="1 2">SY39</strain>
    </source>
</reference>
<dbReference type="OrthoDB" id="5292474at2"/>
<dbReference type="EMBL" id="CP025682">
    <property type="protein sequence ID" value="AUN95301.1"/>
    <property type="molecule type" value="Genomic_DNA"/>
</dbReference>
<organism evidence="1 2">
    <name type="scientific">Pseudazoarcus pumilus</name>
    <dbReference type="NCBI Taxonomy" id="2067960"/>
    <lineage>
        <taxon>Bacteria</taxon>
        <taxon>Pseudomonadati</taxon>
        <taxon>Pseudomonadota</taxon>
        <taxon>Betaproteobacteria</taxon>
        <taxon>Rhodocyclales</taxon>
        <taxon>Zoogloeaceae</taxon>
        <taxon>Pseudazoarcus</taxon>
    </lineage>
</organism>
<keyword evidence="2" id="KW-1185">Reference proteome</keyword>
<sequence length="269" mass="29620">MTPHPESPAALAANTLFEPIASWLGRFPERRLPDASALTALLREVAPHAQTDSGLPLRFEHTDVAHAYEAHIDASGIVPTRRDDWHDFFNALSWCAWPATKAALNAAHAGEIAARRAAGLPGRGRRRDTLTQFDECGMAVVSCDPCIPALLAAHAWEEVFVARRASLPLTTRFFVIGHASWEALRAPFVGLCAKSVHRAVREDWLAQGETAQRQELDCWLAGLIADSHALATPRMLRPLPLCGIPGVTPENESPAYYRDTRQFRPRRAS</sequence>
<dbReference type="Pfam" id="PF11227">
    <property type="entry name" value="DUF3025"/>
    <property type="match status" value="1"/>
</dbReference>
<dbReference type="Proteomes" id="UP000242205">
    <property type="component" value="Chromosome"/>
</dbReference>
<dbReference type="InterPro" id="IPR021390">
    <property type="entry name" value="DUF3025"/>
</dbReference>
<name>A0A2I6S7V9_9RHOO</name>
<dbReference type="AlphaFoldDB" id="A0A2I6S7V9"/>
<accession>A0A2I6S7V9</accession>
<protein>
    <submittedName>
        <fullName evidence="1">DUF3025 domain-containing protein</fullName>
    </submittedName>
</protein>